<dbReference type="InterPro" id="IPR031335">
    <property type="entry name" value="Glyco_hydro_63_C"/>
</dbReference>
<dbReference type="GO" id="GO:0005789">
    <property type="term" value="C:endoplasmic reticulum membrane"/>
    <property type="evidence" value="ECO:0007669"/>
    <property type="project" value="UniProtKB-SubCell"/>
</dbReference>
<evidence type="ECO:0000256" key="11">
    <source>
        <dbReference type="ARBA" id="ARBA00038888"/>
    </source>
</evidence>
<dbReference type="PANTHER" id="PTHR10412">
    <property type="entry name" value="MANNOSYL-OLIGOSACCHARIDE GLUCOSIDASE"/>
    <property type="match status" value="1"/>
</dbReference>
<dbReference type="InParanoid" id="A0A423WEY5"/>
<name>A0A423WEY5_9PEZI</name>
<comment type="subcellular location">
    <subcellularLocation>
        <location evidence="1 12">Endoplasmic reticulum membrane</location>
        <topology evidence="1 12">Single-pass type II membrane protein</topology>
    </subcellularLocation>
</comment>
<comment type="catalytic activity">
    <reaction evidence="12">
        <text>N(4)-(alpha-D-Glc-(1-&gt;2)-alpha-D-Glc-(1-&gt;3)-alpha-D-Glc-(1-&gt;3)-alpha-D-Man-(1-&gt;2)-alpha-D-Man-(1-&gt;2)-alpha-D-Man-(1-&gt;3)-[alpha-D-Man-(1-&gt;2)-alpha-D-Man-(1-&gt;3)-[alpha-D-Man-(1-&gt;2)-alpha-D-Man-(1-&gt;6)]-alpha-D-Man-(1-&gt;6)]-beta-D-Man-(1-&gt;4)-beta-D-GlcNAc-(1-&gt;4)-beta-D-GlcNAc)-L-asparaginyl-[protein] + H2O = N(4)-(alpha-D-Glc-(1-&gt;3)-alpha-D-Glc-(1-&gt;3)-alpha-D-Man-(1-&gt;2)-alpha-D-Man-(1-&gt;2)-alpha-D-Man-(1-&gt;3)-[alpha-D-Man-(1-&gt;2)-alpha-D-Man-(1-&gt;3)-[alpha-D-Man-(1-&gt;2)-alpha-D-Man-(1-&gt;6)]-alpha-D-Man-(1-&gt;6)]-beta-D-Man-(1-&gt;4)-beta-D-GlcNAc-(1-&gt;4)-beta-D-GlcNAc)-L-asparaginyl-[protein] + beta-D-glucose</text>
        <dbReference type="Rhea" id="RHEA:55988"/>
        <dbReference type="Rhea" id="RHEA-COMP:12806"/>
        <dbReference type="Rhea" id="RHEA-COMP:14355"/>
        <dbReference type="ChEBI" id="CHEBI:15377"/>
        <dbReference type="ChEBI" id="CHEBI:15903"/>
        <dbReference type="ChEBI" id="CHEBI:59082"/>
        <dbReference type="ChEBI" id="CHEBI:132537"/>
        <dbReference type="EC" id="3.2.1.106"/>
    </reaction>
</comment>
<protein>
    <recommendedName>
        <fullName evidence="11 12">Mannosyl-oligosaccharide glucosidase</fullName>
        <ecNumber evidence="11 12">3.2.1.106</ecNumber>
    </recommendedName>
    <alternativeName>
        <fullName evidence="13">Glucosidase I</fullName>
    </alternativeName>
</protein>
<dbReference type="PANTHER" id="PTHR10412:SF11">
    <property type="entry name" value="MANNOSYL-OLIGOSACCHARIDE GLUCOSIDASE"/>
    <property type="match status" value="1"/>
</dbReference>
<dbReference type="GO" id="GO:0009311">
    <property type="term" value="P:oligosaccharide metabolic process"/>
    <property type="evidence" value="ECO:0007669"/>
    <property type="project" value="UniProtKB-UniRule"/>
</dbReference>
<dbReference type="GO" id="GO:0006487">
    <property type="term" value="P:protein N-linked glycosylation"/>
    <property type="evidence" value="ECO:0007669"/>
    <property type="project" value="UniProtKB-UniRule"/>
</dbReference>
<evidence type="ECO:0000256" key="2">
    <source>
        <dbReference type="ARBA" id="ARBA00010833"/>
    </source>
</evidence>
<evidence type="ECO:0000256" key="12">
    <source>
        <dbReference type="RuleBase" id="RU368089"/>
    </source>
</evidence>
<dbReference type="SUPFAM" id="SSF48208">
    <property type="entry name" value="Six-hairpin glycosidases"/>
    <property type="match status" value="1"/>
</dbReference>
<evidence type="ECO:0000256" key="3">
    <source>
        <dbReference type="ARBA" id="ARBA00022692"/>
    </source>
</evidence>
<evidence type="ECO:0000256" key="7">
    <source>
        <dbReference type="ARBA" id="ARBA00022989"/>
    </source>
</evidence>
<gene>
    <name evidence="17" type="ORF">VPNG_07810</name>
</gene>
<feature type="domain" description="Glycosyl hydrolase family 63 C-terminal" evidence="15">
    <location>
        <begin position="278"/>
        <end position="766"/>
    </location>
</feature>
<keyword evidence="7 12" id="KW-1133">Transmembrane helix</keyword>
<feature type="chain" id="PRO_5019027892" description="Mannosyl-oligosaccharide glucosidase" evidence="14">
    <location>
        <begin position="26"/>
        <end position="847"/>
    </location>
</feature>
<feature type="domain" description="Glycosyl hydrolase family 63 N-terminal" evidence="16">
    <location>
        <begin position="37"/>
        <end position="233"/>
    </location>
</feature>
<dbReference type="EMBL" id="LKEB01000053">
    <property type="protein sequence ID" value="ROW01806.1"/>
    <property type="molecule type" value="Genomic_DNA"/>
</dbReference>
<comment type="similarity">
    <text evidence="2 12">Belongs to the glycosyl hydrolase 63 family.</text>
</comment>
<dbReference type="Proteomes" id="UP000285146">
    <property type="component" value="Unassembled WGS sequence"/>
</dbReference>
<dbReference type="GO" id="GO:0004573">
    <property type="term" value="F:Glc3Man9GlcNAc2 oligosaccharide glucosidase activity"/>
    <property type="evidence" value="ECO:0007669"/>
    <property type="project" value="UniProtKB-UniRule"/>
</dbReference>
<dbReference type="STRING" id="1230097.A0A423WEY5"/>
<keyword evidence="18" id="KW-1185">Reference proteome</keyword>
<evidence type="ECO:0000313" key="18">
    <source>
        <dbReference type="Proteomes" id="UP000285146"/>
    </source>
</evidence>
<feature type="signal peptide" evidence="14">
    <location>
        <begin position="1"/>
        <end position="25"/>
    </location>
</feature>
<keyword evidence="3 12" id="KW-0812">Transmembrane</keyword>
<feature type="transmembrane region" description="Helical" evidence="12">
    <location>
        <begin position="796"/>
        <end position="814"/>
    </location>
</feature>
<keyword evidence="8 12" id="KW-0472">Membrane</keyword>
<accession>A0A423WEY5</accession>
<evidence type="ECO:0000256" key="14">
    <source>
        <dbReference type="SAM" id="SignalP"/>
    </source>
</evidence>
<organism evidence="17 18">
    <name type="scientific">Cytospora leucostoma</name>
    <dbReference type="NCBI Taxonomy" id="1230097"/>
    <lineage>
        <taxon>Eukaryota</taxon>
        <taxon>Fungi</taxon>
        <taxon>Dikarya</taxon>
        <taxon>Ascomycota</taxon>
        <taxon>Pezizomycotina</taxon>
        <taxon>Sordariomycetes</taxon>
        <taxon>Sordariomycetidae</taxon>
        <taxon>Diaporthales</taxon>
        <taxon>Cytosporaceae</taxon>
        <taxon>Cytospora</taxon>
    </lineage>
</organism>
<dbReference type="InterPro" id="IPR031631">
    <property type="entry name" value="Glyco_hydro_63N"/>
</dbReference>
<comment type="caution">
    <text evidence="17">The sequence shown here is derived from an EMBL/GenBank/DDBJ whole genome shotgun (WGS) entry which is preliminary data.</text>
</comment>
<dbReference type="Pfam" id="PF03200">
    <property type="entry name" value="Glyco_hydro_63"/>
    <property type="match status" value="1"/>
</dbReference>
<evidence type="ECO:0000313" key="17">
    <source>
        <dbReference type="EMBL" id="ROW01806.1"/>
    </source>
</evidence>
<reference evidence="17 18" key="1">
    <citation type="submission" date="2015-09" db="EMBL/GenBank/DDBJ databases">
        <title>Host preference determinants of Valsa canker pathogens revealed by comparative genomics.</title>
        <authorList>
            <person name="Yin Z."/>
            <person name="Huang L."/>
        </authorList>
    </citation>
    <scope>NUCLEOTIDE SEQUENCE [LARGE SCALE GENOMIC DNA]</scope>
    <source>
        <strain evidence="17 18">SXYLt</strain>
    </source>
</reference>
<evidence type="ECO:0000259" key="15">
    <source>
        <dbReference type="Pfam" id="PF03200"/>
    </source>
</evidence>
<evidence type="ECO:0000256" key="10">
    <source>
        <dbReference type="ARBA" id="ARBA00023295"/>
    </source>
</evidence>
<evidence type="ECO:0000256" key="13">
    <source>
        <dbReference type="RuleBase" id="RU369107"/>
    </source>
</evidence>
<sequence length="847" mass="94980">MGPFLTQLLALVILLSTWFTHPVVATDRDALVDWQTWGPYRPNLYFGVRPQIPETLLMGLMWASGDDRYRLKETIRDTCEQNDGLKGYGWTMYDPRVGGSQSIHDEELGIDLTTDFLKTEDGHGWTVRVAGAPRPGAPANLKTSIIFHLALESMEGSKEKNLYCEHLNRGTGHSLAFGATCHGQDPKLGPFNLVVFADSEENIIHRTAVKSARVPEDRIWQAKSVYTDLLDNDDSQDYRKVVPSSNPGHGNIHFVHFNFIGSFVATFTYGHSPNVTRLSDIRSTFPSQVDKAFPRASQFQEDKYADFSQVVLSNLLGGLAFLHGDSKVDYSNHADYEEADVEFWQKERLAVGGVSITTTGPTSLLSFTPSRPFFPRGFLWDEGFHLLPVMEWDLDLAVSVFRSWLDQMDKNGWIAREQVLGPEARSRVPPQFQTQYPHHANPPTLLVLALPSLLQKLTEISSYSGLPSKYLAIPNAGKVLLKQLYPLLDKHYQWLRRTQAGDLTAYPRPEGAAPVEGYRWRGRTPKHTLASGLDDYPRANPPHPGELHVDALAWVGASAYAMMQLAQTLGELDAAESYRKQLDAVRNNLDVLHWDKSQKSYCDATIVGTSPTAQYQHVCHLGYVSISPLIMGLVNADHPHLPAVLDLLSDETKLLSSFGLRSLSKADHLYRKDEDYWRGTVWMNLNVLAVQRLRTLGMQGQPDPPTPAQEKALSLAADLRDRVVKTVYKSYEETGFVWEQYDDKTGKGRHSRAFNGWTACVILLMGLEFTRDMVAHEVDELHGDDFYLAAMPTSGMTTRTASATLAVVLVVLLFRRRLMGLVAYMGTYLQGRGGRSGEVIDLDERER</sequence>
<dbReference type="FunCoup" id="A0A423WEY5">
    <property type="interactions" value="550"/>
</dbReference>
<dbReference type="EC" id="3.2.1.106" evidence="11 12"/>
<dbReference type="Pfam" id="PF16923">
    <property type="entry name" value="Glyco_hydro_63N"/>
    <property type="match status" value="1"/>
</dbReference>
<evidence type="ECO:0000256" key="1">
    <source>
        <dbReference type="ARBA" id="ARBA00004648"/>
    </source>
</evidence>
<proteinExistence type="inferred from homology"/>
<evidence type="ECO:0000256" key="4">
    <source>
        <dbReference type="ARBA" id="ARBA00022801"/>
    </source>
</evidence>
<comment type="function">
    <text evidence="12">Cleaves the distal alpha 1,2-linked glucose residue from the Glc(3)Man(9)GlcNAc(2) oligosaccharide precursor.</text>
</comment>
<dbReference type="InterPro" id="IPR004888">
    <property type="entry name" value="Glycoside_hydrolase_63"/>
</dbReference>
<keyword evidence="9 13" id="KW-0325">Glycoprotein</keyword>
<evidence type="ECO:0000256" key="9">
    <source>
        <dbReference type="ARBA" id="ARBA00023180"/>
    </source>
</evidence>
<keyword evidence="5 12" id="KW-0256">Endoplasmic reticulum</keyword>
<dbReference type="InterPro" id="IPR008928">
    <property type="entry name" value="6-hairpin_glycosidase_sf"/>
</dbReference>
<evidence type="ECO:0000256" key="8">
    <source>
        <dbReference type="ARBA" id="ARBA00023136"/>
    </source>
</evidence>
<keyword evidence="4 12" id="KW-0378">Hydrolase</keyword>
<evidence type="ECO:0000256" key="5">
    <source>
        <dbReference type="ARBA" id="ARBA00022824"/>
    </source>
</evidence>
<keyword evidence="10 12" id="KW-0326">Glycosidase</keyword>
<comment type="pathway">
    <text evidence="13">Glycan metabolism; N-glycan degradation.</text>
</comment>
<dbReference type="InterPro" id="IPR012341">
    <property type="entry name" value="6hp_glycosidase-like_sf"/>
</dbReference>
<dbReference type="AlphaFoldDB" id="A0A423WEY5"/>
<keyword evidence="6" id="KW-0735">Signal-anchor</keyword>
<evidence type="ECO:0000259" key="16">
    <source>
        <dbReference type="Pfam" id="PF16923"/>
    </source>
</evidence>
<dbReference type="Gene3D" id="1.50.10.10">
    <property type="match status" value="1"/>
</dbReference>
<dbReference type="OrthoDB" id="410058at2759"/>
<evidence type="ECO:0000256" key="6">
    <source>
        <dbReference type="ARBA" id="ARBA00022968"/>
    </source>
</evidence>
<keyword evidence="14" id="KW-0732">Signal</keyword>